<sequence length="413" mass="43599">MENTINTRESGSPNAAPNSGWRVIKTWLGVGVVVAGSAAAAVWNKEAFAAATEKPAPPAPPLVSVAVSPPLQHDVEAKLQFLGQFSGVEHLEIRAQVGGTLAQISFKDGDVVKKGDLLFVIDPEPYEIRLSQAKAQLESAKARVELAEREMERAETSIRAGVDSRQTYDQRVAERHVAVAAVAAAEALIRDARFDLGRTRITAPFSGRIGTHLVSVGNLIAGSRAAGSPTTLLATLVSLESVYLNFDMSEADYMAFLRARGSQPSPLADTVEISLSDETTFSRTGTLDFLDNALNRSSGTIRARATVPNSDLLLRPGGFARVRVALGPAAPGLLVPDSAVLPDQSQHVVMTVGTDGTVAPKVVKVGDLRGGLRVVRSGLDPTDRVVVEGIPTVRPGQKVATTAGAIRLNPGRD</sequence>
<reference evidence="9" key="1">
    <citation type="submission" date="2020-05" db="EMBL/GenBank/DDBJ databases">
        <title>Frigoriglobus tundricola gen. nov., sp. nov., a psychrotolerant cellulolytic planctomycete of the family Gemmataceae with two divergent copies of 16S rRNA gene.</title>
        <authorList>
            <person name="Kulichevskaya I.S."/>
            <person name="Ivanova A.A."/>
            <person name="Naumoff D.G."/>
            <person name="Beletsky A.V."/>
            <person name="Rijpstra W.I.C."/>
            <person name="Sinninghe Damste J.S."/>
            <person name="Mardanov A.V."/>
            <person name="Ravin N.V."/>
            <person name="Dedysh S.N."/>
        </authorList>
    </citation>
    <scope>NUCLEOTIDE SEQUENCE [LARGE SCALE GENOMIC DNA]</scope>
    <source>
        <strain evidence="9">PL17</strain>
    </source>
</reference>
<dbReference type="GO" id="GO:0030313">
    <property type="term" value="C:cell envelope"/>
    <property type="evidence" value="ECO:0007669"/>
    <property type="project" value="UniProtKB-SubCell"/>
</dbReference>
<evidence type="ECO:0000259" key="7">
    <source>
        <dbReference type="Pfam" id="PF25967"/>
    </source>
</evidence>
<proteinExistence type="inferred from homology"/>
<dbReference type="NCBIfam" id="TIGR01730">
    <property type="entry name" value="RND_mfp"/>
    <property type="match status" value="1"/>
</dbReference>
<feature type="domain" description="Multidrug resistance protein MdtA-like barrel-sandwich hybrid" evidence="5">
    <location>
        <begin position="91"/>
        <end position="225"/>
    </location>
</feature>
<evidence type="ECO:0000259" key="4">
    <source>
        <dbReference type="Pfam" id="PF25876"/>
    </source>
</evidence>
<evidence type="ECO:0000313" key="8">
    <source>
        <dbReference type="EMBL" id="QJW93939.1"/>
    </source>
</evidence>
<dbReference type="GO" id="GO:0005886">
    <property type="term" value="C:plasma membrane"/>
    <property type="evidence" value="ECO:0007669"/>
    <property type="project" value="TreeGrafter"/>
</dbReference>
<dbReference type="Gene3D" id="2.40.30.170">
    <property type="match status" value="1"/>
</dbReference>
<evidence type="ECO:0000256" key="1">
    <source>
        <dbReference type="ARBA" id="ARBA00004196"/>
    </source>
</evidence>
<dbReference type="Pfam" id="PF25967">
    <property type="entry name" value="RND-MFP_C"/>
    <property type="match status" value="1"/>
</dbReference>
<name>A0A6M5YIP0_9BACT</name>
<dbReference type="RefSeq" id="WP_171470036.1">
    <property type="nucleotide sequence ID" value="NZ_CP053452.2"/>
</dbReference>
<dbReference type="Pfam" id="PF25917">
    <property type="entry name" value="BSH_RND"/>
    <property type="match status" value="1"/>
</dbReference>
<dbReference type="Gene3D" id="2.40.420.20">
    <property type="match status" value="1"/>
</dbReference>
<dbReference type="Proteomes" id="UP000503447">
    <property type="component" value="Chromosome"/>
</dbReference>
<organism evidence="8 9">
    <name type="scientific">Frigoriglobus tundricola</name>
    <dbReference type="NCBI Taxonomy" id="2774151"/>
    <lineage>
        <taxon>Bacteria</taxon>
        <taxon>Pseudomonadati</taxon>
        <taxon>Planctomycetota</taxon>
        <taxon>Planctomycetia</taxon>
        <taxon>Gemmatales</taxon>
        <taxon>Gemmataceae</taxon>
        <taxon>Frigoriglobus</taxon>
    </lineage>
</organism>
<dbReference type="PANTHER" id="PTHR30158:SF24">
    <property type="entry name" value="HLYD FAMILY SECRETION PROTEIN"/>
    <property type="match status" value="1"/>
</dbReference>
<keyword evidence="9" id="KW-1185">Reference proteome</keyword>
<evidence type="ECO:0000313" key="9">
    <source>
        <dbReference type="Proteomes" id="UP000503447"/>
    </source>
</evidence>
<evidence type="ECO:0000259" key="5">
    <source>
        <dbReference type="Pfam" id="PF25917"/>
    </source>
</evidence>
<keyword evidence="3" id="KW-0175">Coiled coil</keyword>
<comment type="similarity">
    <text evidence="2">Belongs to the membrane fusion protein (MFP) (TC 8.A.1) family.</text>
</comment>
<dbReference type="KEGG" id="ftj:FTUN_1454"/>
<dbReference type="InterPro" id="IPR058625">
    <property type="entry name" value="MdtA-like_BSH"/>
</dbReference>
<protein>
    <submittedName>
        <fullName evidence="8">RND efflux system, membrane fusion protein</fullName>
    </submittedName>
</protein>
<accession>A0A6M5YIP0</accession>
<evidence type="ECO:0000256" key="3">
    <source>
        <dbReference type="SAM" id="Coils"/>
    </source>
</evidence>
<dbReference type="GO" id="GO:0022857">
    <property type="term" value="F:transmembrane transporter activity"/>
    <property type="evidence" value="ECO:0007669"/>
    <property type="project" value="InterPro"/>
</dbReference>
<dbReference type="AlphaFoldDB" id="A0A6M5YIP0"/>
<dbReference type="InterPro" id="IPR006143">
    <property type="entry name" value="RND_pump_MFP"/>
</dbReference>
<dbReference type="Gene3D" id="2.40.50.100">
    <property type="match status" value="1"/>
</dbReference>
<dbReference type="InterPro" id="IPR058627">
    <property type="entry name" value="MdtA-like_C"/>
</dbReference>
<gene>
    <name evidence="8" type="ORF">FTUN_1454</name>
</gene>
<feature type="domain" description="Multidrug resistance protein MdtA-like alpha-helical hairpin" evidence="4">
    <location>
        <begin position="130"/>
        <end position="196"/>
    </location>
</feature>
<evidence type="ECO:0000259" key="6">
    <source>
        <dbReference type="Pfam" id="PF25944"/>
    </source>
</evidence>
<comment type="subcellular location">
    <subcellularLocation>
        <location evidence="1">Cell envelope</location>
    </subcellularLocation>
</comment>
<feature type="domain" description="Multidrug resistance protein MdtA-like C-terminal permuted SH3" evidence="7">
    <location>
        <begin position="333"/>
        <end position="390"/>
    </location>
</feature>
<dbReference type="Pfam" id="PF25876">
    <property type="entry name" value="HH_MFP_RND"/>
    <property type="match status" value="1"/>
</dbReference>
<feature type="coiled-coil region" evidence="3">
    <location>
        <begin position="130"/>
        <end position="157"/>
    </location>
</feature>
<dbReference type="InterPro" id="IPR058626">
    <property type="entry name" value="MdtA-like_b-barrel"/>
</dbReference>
<dbReference type="PANTHER" id="PTHR30158">
    <property type="entry name" value="ACRA/E-RELATED COMPONENT OF DRUG EFFLUX TRANSPORTER"/>
    <property type="match status" value="1"/>
</dbReference>
<dbReference type="GO" id="GO:0046677">
    <property type="term" value="P:response to antibiotic"/>
    <property type="evidence" value="ECO:0007669"/>
    <property type="project" value="TreeGrafter"/>
</dbReference>
<dbReference type="SUPFAM" id="SSF111369">
    <property type="entry name" value="HlyD-like secretion proteins"/>
    <property type="match status" value="1"/>
</dbReference>
<dbReference type="Gene3D" id="1.10.287.470">
    <property type="entry name" value="Helix hairpin bin"/>
    <property type="match status" value="1"/>
</dbReference>
<dbReference type="InterPro" id="IPR058624">
    <property type="entry name" value="MdtA-like_HH"/>
</dbReference>
<dbReference type="Pfam" id="PF25944">
    <property type="entry name" value="Beta-barrel_RND"/>
    <property type="match status" value="1"/>
</dbReference>
<dbReference type="EMBL" id="CP053452">
    <property type="protein sequence ID" value="QJW93939.1"/>
    <property type="molecule type" value="Genomic_DNA"/>
</dbReference>
<feature type="domain" description="Multidrug resistance protein MdtA-like beta-barrel" evidence="6">
    <location>
        <begin position="242"/>
        <end position="327"/>
    </location>
</feature>
<evidence type="ECO:0000256" key="2">
    <source>
        <dbReference type="ARBA" id="ARBA00009477"/>
    </source>
</evidence>